<keyword evidence="2" id="KW-1185">Reference proteome</keyword>
<gene>
    <name evidence="1" type="ORF">GDO81_022446</name>
</gene>
<sequence>MYLSLSHMSYLVTMSHQWILQLLYSHSLELREQRCSIKDRDGTGQWSELLIMLNPDLIPPLTPVGDASELHS</sequence>
<name>A0AAV6ZLV3_ENGPU</name>
<comment type="caution">
    <text evidence="1">The sequence shown here is derived from an EMBL/GenBank/DDBJ whole genome shotgun (WGS) entry which is preliminary data.</text>
</comment>
<organism evidence="1 2">
    <name type="scientific">Engystomops pustulosus</name>
    <name type="common">Tungara frog</name>
    <name type="synonym">Physalaemus pustulosus</name>
    <dbReference type="NCBI Taxonomy" id="76066"/>
    <lineage>
        <taxon>Eukaryota</taxon>
        <taxon>Metazoa</taxon>
        <taxon>Chordata</taxon>
        <taxon>Craniata</taxon>
        <taxon>Vertebrata</taxon>
        <taxon>Euteleostomi</taxon>
        <taxon>Amphibia</taxon>
        <taxon>Batrachia</taxon>
        <taxon>Anura</taxon>
        <taxon>Neobatrachia</taxon>
        <taxon>Hyloidea</taxon>
        <taxon>Leptodactylidae</taxon>
        <taxon>Leiuperinae</taxon>
        <taxon>Engystomops</taxon>
    </lineage>
</organism>
<reference evidence="1" key="1">
    <citation type="thesis" date="2020" institute="ProQuest LLC" country="789 East Eisenhower Parkway, Ann Arbor, MI, USA">
        <title>Comparative Genomics and Chromosome Evolution.</title>
        <authorList>
            <person name="Mudd A.B."/>
        </authorList>
    </citation>
    <scope>NUCLEOTIDE SEQUENCE</scope>
    <source>
        <strain evidence="1">237g6f4</strain>
        <tissue evidence="1">Blood</tissue>
    </source>
</reference>
<dbReference type="EMBL" id="WNYA01000235">
    <property type="protein sequence ID" value="KAG8549138.1"/>
    <property type="molecule type" value="Genomic_DNA"/>
</dbReference>
<protein>
    <submittedName>
        <fullName evidence="1">Uncharacterized protein</fullName>
    </submittedName>
</protein>
<evidence type="ECO:0000313" key="1">
    <source>
        <dbReference type="EMBL" id="KAG8549138.1"/>
    </source>
</evidence>
<dbReference type="Proteomes" id="UP000824782">
    <property type="component" value="Unassembled WGS sequence"/>
</dbReference>
<evidence type="ECO:0000313" key="2">
    <source>
        <dbReference type="Proteomes" id="UP000824782"/>
    </source>
</evidence>
<accession>A0AAV6ZLV3</accession>
<proteinExistence type="predicted"/>
<dbReference type="AlphaFoldDB" id="A0AAV6ZLV3"/>